<dbReference type="AlphaFoldDB" id="A0A939ES32"/>
<sequence>MHFDFSQLFACHPGQPAADPGSESREHRRRSPIPALHSATAGMTKEGVERSSLYQPRSTNPLRVIAGLDPAIHAVPSRPTRGLRDPQVNGMDARIKSEQGGTRMNLGRPLS</sequence>
<evidence type="ECO:0000313" key="2">
    <source>
        <dbReference type="EMBL" id="MBO0347280.1"/>
    </source>
</evidence>
<name>A0A939ES32_9HYPH</name>
<gene>
    <name evidence="2" type="ORF">J0X15_18770</name>
</gene>
<organism evidence="2 3">
    <name type="scientific">Roseibium limicola</name>
    <dbReference type="NCBI Taxonomy" id="2816037"/>
    <lineage>
        <taxon>Bacteria</taxon>
        <taxon>Pseudomonadati</taxon>
        <taxon>Pseudomonadota</taxon>
        <taxon>Alphaproteobacteria</taxon>
        <taxon>Hyphomicrobiales</taxon>
        <taxon>Stappiaceae</taxon>
        <taxon>Roseibium</taxon>
    </lineage>
</organism>
<evidence type="ECO:0000313" key="3">
    <source>
        <dbReference type="Proteomes" id="UP000664779"/>
    </source>
</evidence>
<protein>
    <submittedName>
        <fullName evidence="2">Uncharacterized protein</fullName>
    </submittedName>
</protein>
<comment type="caution">
    <text evidence="2">The sequence shown here is derived from an EMBL/GenBank/DDBJ whole genome shotgun (WGS) entry which is preliminary data.</text>
</comment>
<feature type="region of interest" description="Disordered" evidence="1">
    <location>
        <begin position="73"/>
        <end position="111"/>
    </location>
</feature>
<feature type="region of interest" description="Disordered" evidence="1">
    <location>
        <begin position="1"/>
        <end position="57"/>
    </location>
</feature>
<dbReference type="RefSeq" id="WP_206944204.1">
    <property type="nucleotide sequence ID" value="NZ_JAFLNF010000010.1"/>
</dbReference>
<dbReference type="Proteomes" id="UP000664779">
    <property type="component" value="Unassembled WGS sequence"/>
</dbReference>
<accession>A0A939ES32</accession>
<proteinExistence type="predicted"/>
<keyword evidence="3" id="KW-1185">Reference proteome</keyword>
<reference evidence="2" key="1">
    <citation type="submission" date="2021-03" db="EMBL/GenBank/DDBJ databases">
        <title>Roseibium sp. CAU 1637 isolated from Incheon.</title>
        <authorList>
            <person name="Kim W."/>
        </authorList>
    </citation>
    <scope>NUCLEOTIDE SEQUENCE</scope>
    <source>
        <strain evidence="2">CAU 1637</strain>
    </source>
</reference>
<evidence type="ECO:0000256" key="1">
    <source>
        <dbReference type="SAM" id="MobiDB-lite"/>
    </source>
</evidence>
<dbReference type="EMBL" id="JAFLNF010000010">
    <property type="protein sequence ID" value="MBO0347280.1"/>
    <property type="molecule type" value="Genomic_DNA"/>
</dbReference>